<dbReference type="Pfam" id="PF13349">
    <property type="entry name" value="DUF4097"/>
    <property type="match status" value="1"/>
</dbReference>
<feature type="domain" description="DUF4097" evidence="1">
    <location>
        <begin position="118"/>
        <end position="257"/>
    </location>
</feature>
<keyword evidence="3" id="KW-1185">Reference proteome</keyword>
<reference evidence="2 3" key="1">
    <citation type="submission" date="2020-07" db="EMBL/GenBank/DDBJ databases">
        <title>Sequencing the genomes of 1000 actinobacteria strains.</title>
        <authorList>
            <person name="Klenk H.-P."/>
        </authorList>
    </citation>
    <scope>NUCLEOTIDE SEQUENCE [LARGE SCALE GENOMIC DNA]</scope>
    <source>
        <strain evidence="2 3">DSM 22083</strain>
    </source>
</reference>
<dbReference type="RefSeq" id="WP_179757349.1">
    <property type="nucleotide sequence ID" value="NZ_JACCBU010000001.1"/>
</dbReference>
<gene>
    <name evidence="2" type="ORF">BKA15_006121</name>
</gene>
<sequence>MSEMATTMITPTRRRMLIIVLPLLALSVVIAGLIISQDLLPGTRPYEFSTERAAVPTVTVDAGRTGVDLDLRAGPAGRIRVYGSGSYSGEVPEITVSDDGSRIDADCPSSSSYDCELELSVEVPEGTTVIATNRDGPIEAQGFNGSLRLSTRDGQIRITDAAGPIDAESDNGRILVEESSARSVSAKTRNSEITLELLRPDSVDASTTNGTIGIDLGPCQPYAVEADAGDEALIVVPTDPRAPRTVRARASNGSVFIECGG</sequence>
<name>A0A7Y9LEC4_9ACTN</name>
<evidence type="ECO:0000259" key="1">
    <source>
        <dbReference type="Pfam" id="PF13349"/>
    </source>
</evidence>
<evidence type="ECO:0000313" key="2">
    <source>
        <dbReference type="EMBL" id="NYE74792.1"/>
    </source>
</evidence>
<accession>A0A7Y9LEC4</accession>
<dbReference type="Proteomes" id="UP000569914">
    <property type="component" value="Unassembled WGS sequence"/>
</dbReference>
<protein>
    <recommendedName>
        <fullName evidence="1">DUF4097 domain-containing protein</fullName>
    </recommendedName>
</protein>
<evidence type="ECO:0000313" key="3">
    <source>
        <dbReference type="Proteomes" id="UP000569914"/>
    </source>
</evidence>
<dbReference type="InterPro" id="IPR025164">
    <property type="entry name" value="Toastrack_DUF4097"/>
</dbReference>
<dbReference type="AlphaFoldDB" id="A0A7Y9LEC4"/>
<proteinExistence type="predicted"/>
<comment type="caution">
    <text evidence="2">The sequence shown here is derived from an EMBL/GenBank/DDBJ whole genome shotgun (WGS) entry which is preliminary data.</text>
</comment>
<dbReference type="EMBL" id="JACCBU010000001">
    <property type="protein sequence ID" value="NYE74792.1"/>
    <property type="molecule type" value="Genomic_DNA"/>
</dbReference>
<organism evidence="2 3">
    <name type="scientific">Microlunatus parietis</name>
    <dbReference type="NCBI Taxonomy" id="682979"/>
    <lineage>
        <taxon>Bacteria</taxon>
        <taxon>Bacillati</taxon>
        <taxon>Actinomycetota</taxon>
        <taxon>Actinomycetes</taxon>
        <taxon>Propionibacteriales</taxon>
        <taxon>Propionibacteriaceae</taxon>
        <taxon>Microlunatus</taxon>
    </lineage>
</organism>